<feature type="transmembrane region" description="Helical" evidence="1">
    <location>
        <begin position="58"/>
        <end position="82"/>
    </location>
</feature>
<feature type="transmembrane region" description="Helical" evidence="1">
    <location>
        <begin position="88"/>
        <end position="109"/>
    </location>
</feature>
<organism evidence="2 3">
    <name type="scientific">Argiope bruennichi</name>
    <name type="common">Wasp spider</name>
    <name type="synonym">Aranea bruennichi</name>
    <dbReference type="NCBI Taxonomy" id="94029"/>
    <lineage>
        <taxon>Eukaryota</taxon>
        <taxon>Metazoa</taxon>
        <taxon>Ecdysozoa</taxon>
        <taxon>Arthropoda</taxon>
        <taxon>Chelicerata</taxon>
        <taxon>Arachnida</taxon>
        <taxon>Araneae</taxon>
        <taxon>Araneomorphae</taxon>
        <taxon>Entelegynae</taxon>
        <taxon>Araneoidea</taxon>
        <taxon>Araneidae</taxon>
        <taxon>Argiope</taxon>
    </lineage>
</organism>
<reference evidence="2" key="2">
    <citation type="submission" date="2020-06" db="EMBL/GenBank/DDBJ databases">
        <authorList>
            <person name="Sheffer M."/>
        </authorList>
    </citation>
    <scope>NUCLEOTIDE SEQUENCE</scope>
</reference>
<dbReference type="Proteomes" id="UP000807504">
    <property type="component" value="Unassembled WGS sequence"/>
</dbReference>
<dbReference type="EMBL" id="JABXBU010001863">
    <property type="protein sequence ID" value="KAF8783047.1"/>
    <property type="molecule type" value="Genomic_DNA"/>
</dbReference>
<proteinExistence type="predicted"/>
<accession>A0A8T0EZN6</accession>
<keyword evidence="3" id="KW-1185">Reference proteome</keyword>
<sequence>MDARHPGMPSDVTDPKIENNRCRTLFGPMSLSSSMGRCVRRSSSMMSPPLSIQLLKSLFLPFSPLFFTPFMGCFPCGCGSFLSQGTQIFLIILGIFMGIFLLYGVYRLYFWCQKDPRRT</sequence>
<gene>
    <name evidence="2" type="ORF">HNY73_013260</name>
</gene>
<reference evidence="2" key="1">
    <citation type="journal article" date="2020" name="bioRxiv">
        <title>Chromosome-level reference genome of the European wasp spider Argiope bruennichi: a resource for studies on range expansion and evolutionary adaptation.</title>
        <authorList>
            <person name="Sheffer M.M."/>
            <person name="Hoppe A."/>
            <person name="Krehenwinkel H."/>
            <person name="Uhl G."/>
            <person name="Kuss A.W."/>
            <person name="Jensen L."/>
            <person name="Jensen C."/>
            <person name="Gillespie R.G."/>
            <person name="Hoff K.J."/>
            <person name="Prost S."/>
        </authorList>
    </citation>
    <scope>NUCLEOTIDE SEQUENCE</scope>
</reference>
<keyword evidence="1" id="KW-0472">Membrane</keyword>
<evidence type="ECO:0000313" key="3">
    <source>
        <dbReference type="Proteomes" id="UP000807504"/>
    </source>
</evidence>
<keyword evidence="1" id="KW-0812">Transmembrane</keyword>
<comment type="caution">
    <text evidence="2">The sequence shown here is derived from an EMBL/GenBank/DDBJ whole genome shotgun (WGS) entry which is preliminary data.</text>
</comment>
<keyword evidence="1" id="KW-1133">Transmembrane helix</keyword>
<evidence type="ECO:0000313" key="2">
    <source>
        <dbReference type="EMBL" id="KAF8783047.1"/>
    </source>
</evidence>
<name>A0A8T0EZN6_ARGBR</name>
<evidence type="ECO:0000256" key="1">
    <source>
        <dbReference type="SAM" id="Phobius"/>
    </source>
</evidence>
<protein>
    <submittedName>
        <fullName evidence="2">Uncharacterized protein</fullName>
    </submittedName>
</protein>
<dbReference type="AlphaFoldDB" id="A0A8T0EZN6"/>